<name>A0A8S9Y9H9_APOLU</name>
<dbReference type="OrthoDB" id="10055806at2759"/>
<dbReference type="InterPro" id="IPR007110">
    <property type="entry name" value="Ig-like_dom"/>
</dbReference>
<protein>
    <recommendedName>
        <fullName evidence="1">Ig-like domain-containing protein</fullName>
    </recommendedName>
</protein>
<dbReference type="SUPFAM" id="SSF48726">
    <property type="entry name" value="Immunoglobulin"/>
    <property type="match status" value="1"/>
</dbReference>
<accession>A0A8S9Y9H9</accession>
<sequence>MMRFLTYNLIVNQVKEVQAVTKGTVHLPCNIKPPLLSNDSVILVVWYKNDAKPIYSLDSRGRTTGASEHGTHWKDDNVLDGRSYFRTSSDPATLSIDNVQETDEALYRCRVDFKNSRTMNYKLKLTVIGSVQVPQD</sequence>
<dbReference type="PROSITE" id="PS50835">
    <property type="entry name" value="IG_LIKE"/>
    <property type="match status" value="1"/>
</dbReference>
<dbReference type="InterPro" id="IPR036179">
    <property type="entry name" value="Ig-like_dom_sf"/>
</dbReference>
<keyword evidence="3" id="KW-1185">Reference proteome</keyword>
<comment type="caution">
    <text evidence="2">The sequence shown here is derived from an EMBL/GenBank/DDBJ whole genome shotgun (WGS) entry which is preliminary data.</text>
</comment>
<dbReference type="EMBL" id="WIXP02000001">
    <property type="protein sequence ID" value="KAF6216285.1"/>
    <property type="molecule type" value="Genomic_DNA"/>
</dbReference>
<dbReference type="InterPro" id="IPR013783">
    <property type="entry name" value="Ig-like_fold"/>
</dbReference>
<reference evidence="2" key="1">
    <citation type="journal article" date="2021" name="Mol. Ecol. Resour.">
        <title>Apolygus lucorum genome provides insights into omnivorousness and mesophyll feeding.</title>
        <authorList>
            <person name="Liu Y."/>
            <person name="Liu H."/>
            <person name="Wang H."/>
            <person name="Huang T."/>
            <person name="Liu B."/>
            <person name="Yang B."/>
            <person name="Yin L."/>
            <person name="Li B."/>
            <person name="Zhang Y."/>
            <person name="Zhang S."/>
            <person name="Jiang F."/>
            <person name="Zhang X."/>
            <person name="Ren Y."/>
            <person name="Wang B."/>
            <person name="Wang S."/>
            <person name="Lu Y."/>
            <person name="Wu K."/>
            <person name="Fan W."/>
            <person name="Wang G."/>
        </authorList>
    </citation>
    <scope>NUCLEOTIDE SEQUENCE</scope>
    <source>
        <strain evidence="2">12Hb</strain>
    </source>
</reference>
<evidence type="ECO:0000313" key="2">
    <source>
        <dbReference type="EMBL" id="KAF6216285.1"/>
    </source>
</evidence>
<dbReference type="Pfam" id="PF07686">
    <property type="entry name" value="V-set"/>
    <property type="match status" value="1"/>
</dbReference>
<dbReference type="PANTHER" id="PTHR23278:SF19">
    <property type="entry name" value="OBSCURIN"/>
    <property type="match status" value="1"/>
</dbReference>
<evidence type="ECO:0000313" key="3">
    <source>
        <dbReference type="Proteomes" id="UP000466442"/>
    </source>
</evidence>
<evidence type="ECO:0000259" key="1">
    <source>
        <dbReference type="PROSITE" id="PS50835"/>
    </source>
</evidence>
<dbReference type="SMART" id="SM00409">
    <property type="entry name" value="IG"/>
    <property type="match status" value="1"/>
</dbReference>
<feature type="domain" description="Ig-like" evidence="1">
    <location>
        <begin position="24"/>
        <end position="126"/>
    </location>
</feature>
<dbReference type="AlphaFoldDB" id="A0A8S9Y9H9"/>
<organism evidence="2 3">
    <name type="scientific">Apolygus lucorum</name>
    <name type="common">Small green plant bug</name>
    <name type="synonym">Lygocoris lucorum</name>
    <dbReference type="NCBI Taxonomy" id="248454"/>
    <lineage>
        <taxon>Eukaryota</taxon>
        <taxon>Metazoa</taxon>
        <taxon>Ecdysozoa</taxon>
        <taxon>Arthropoda</taxon>
        <taxon>Hexapoda</taxon>
        <taxon>Insecta</taxon>
        <taxon>Pterygota</taxon>
        <taxon>Neoptera</taxon>
        <taxon>Paraneoptera</taxon>
        <taxon>Hemiptera</taxon>
        <taxon>Heteroptera</taxon>
        <taxon>Panheteroptera</taxon>
        <taxon>Cimicomorpha</taxon>
        <taxon>Miridae</taxon>
        <taxon>Mirini</taxon>
        <taxon>Apolygus</taxon>
    </lineage>
</organism>
<gene>
    <name evidence="2" type="ORF">GE061_000625</name>
</gene>
<proteinExistence type="predicted"/>
<dbReference type="PANTHER" id="PTHR23278">
    <property type="entry name" value="SIDESTEP PROTEIN"/>
    <property type="match status" value="1"/>
</dbReference>
<dbReference type="Gene3D" id="2.60.40.10">
    <property type="entry name" value="Immunoglobulins"/>
    <property type="match status" value="1"/>
</dbReference>
<dbReference type="InterPro" id="IPR013106">
    <property type="entry name" value="Ig_V-set"/>
</dbReference>
<dbReference type="Proteomes" id="UP000466442">
    <property type="component" value="Linkage Group LG1"/>
</dbReference>
<dbReference type="InterPro" id="IPR003599">
    <property type="entry name" value="Ig_sub"/>
</dbReference>